<organism evidence="2 3">
    <name type="scientific">Cordyceps militaris (strain CM01)</name>
    <name type="common">Caterpillar fungus</name>
    <dbReference type="NCBI Taxonomy" id="983644"/>
    <lineage>
        <taxon>Eukaryota</taxon>
        <taxon>Fungi</taxon>
        <taxon>Dikarya</taxon>
        <taxon>Ascomycota</taxon>
        <taxon>Pezizomycotina</taxon>
        <taxon>Sordariomycetes</taxon>
        <taxon>Hypocreomycetidae</taxon>
        <taxon>Hypocreales</taxon>
        <taxon>Cordycipitaceae</taxon>
        <taxon>Cordyceps</taxon>
    </lineage>
</organism>
<sequence length="101" mass="11102">MPDKIKKGSGKKGDKSNPSSEPSPAVRKWYREHAPSWRNQSPGAACQGDEWPPYYFLQKSDDEFKLGGEDPRGGRIRFIPAKHNGGAGNVCCLLGEGEADR</sequence>
<evidence type="ECO:0000313" key="2">
    <source>
        <dbReference type="EMBL" id="EGX93725.1"/>
    </source>
</evidence>
<evidence type="ECO:0000256" key="1">
    <source>
        <dbReference type="SAM" id="MobiDB-lite"/>
    </source>
</evidence>
<dbReference type="Proteomes" id="UP000001610">
    <property type="component" value="Unassembled WGS sequence"/>
</dbReference>
<dbReference type="EMBL" id="JH126400">
    <property type="protein sequence ID" value="EGX93725.1"/>
    <property type="molecule type" value="Genomic_DNA"/>
</dbReference>
<keyword evidence="3" id="KW-1185">Reference proteome</keyword>
<dbReference type="OrthoDB" id="5088977at2759"/>
<dbReference type="HOGENOM" id="CLU_2291560_0_0_1"/>
<accession>G3JC07</accession>
<dbReference type="KEGG" id="cmt:CCM_01994"/>
<protein>
    <submittedName>
        <fullName evidence="2">Uncharacterized protein</fullName>
    </submittedName>
</protein>
<feature type="region of interest" description="Disordered" evidence="1">
    <location>
        <begin position="1"/>
        <end position="28"/>
    </location>
</feature>
<dbReference type="VEuPathDB" id="FungiDB:CCM_01994"/>
<name>G3JC07_CORMM</name>
<reference evidence="2 3" key="1">
    <citation type="journal article" date="2011" name="Genome Biol.">
        <title>Genome sequence of the insect pathogenic fungus Cordyceps militaris, a valued traditional Chinese medicine.</title>
        <authorList>
            <person name="Zheng P."/>
            <person name="Xia Y."/>
            <person name="Xiao G."/>
            <person name="Xiong C."/>
            <person name="Hu X."/>
            <person name="Zhang S."/>
            <person name="Zheng H."/>
            <person name="Huang Y."/>
            <person name="Zhou Y."/>
            <person name="Wang S."/>
            <person name="Zhao G.P."/>
            <person name="Liu X."/>
            <person name="St Leger R.J."/>
            <person name="Wang C."/>
        </authorList>
    </citation>
    <scope>NUCLEOTIDE SEQUENCE [LARGE SCALE GENOMIC DNA]</scope>
    <source>
        <strain evidence="2 3">CM01</strain>
    </source>
</reference>
<feature type="compositionally biased region" description="Basic and acidic residues" evidence="1">
    <location>
        <begin position="1"/>
        <end position="15"/>
    </location>
</feature>
<evidence type="ECO:0000313" key="3">
    <source>
        <dbReference type="Proteomes" id="UP000001610"/>
    </source>
</evidence>
<dbReference type="GeneID" id="18164023"/>
<dbReference type="AlphaFoldDB" id="G3JC07"/>
<dbReference type="RefSeq" id="XP_006667211.1">
    <property type="nucleotide sequence ID" value="XM_006667148.1"/>
</dbReference>
<dbReference type="InParanoid" id="G3JC07"/>
<proteinExistence type="predicted"/>
<gene>
    <name evidence="2" type="ORF">CCM_01994</name>
</gene>